<dbReference type="InterPro" id="IPR045086">
    <property type="entry name" value="OBG_GTPase"/>
</dbReference>
<dbReference type="KEGG" id="lri:NCTC12151_03061"/>
<dbReference type="Pfam" id="PF01926">
    <property type="entry name" value="MMR_HSR1"/>
    <property type="match status" value="1"/>
</dbReference>
<keyword evidence="15" id="KW-1185">Reference proteome</keyword>
<name>A0A2X4UUA3_9GAMM</name>
<dbReference type="HAMAP" id="MF_01454">
    <property type="entry name" value="GTPase_Obg"/>
    <property type="match status" value="1"/>
</dbReference>
<dbReference type="NCBIfam" id="TIGR02729">
    <property type="entry name" value="Obg_CgtA"/>
    <property type="match status" value="1"/>
</dbReference>
<proteinExistence type="inferred from homology"/>
<dbReference type="PANTHER" id="PTHR11702">
    <property type="entry name" value="DEVELOPMENTALLY REGULATED GTP-BINDING PROTEIN-RELATED"/>
    <property type="match status" value="1"/>
</dbReference>
<keyword evidence="4 10" id="KW-0963">Cytoplasm</keyword>
<comment type="subcellular location">
    <subcellularLocation>
        <location evidence="2 10">Cytoplasm</location>
    </subcellularLocation>
</comment>
<dbReference type="NCBIfam" id="NF008955">
    <property type="entry name" value="PRK12297.1"/>
    <property type="match status" value="1"/>
</dbReference>
<feature type="binding site" evidence="10">
    <location>
        <begin position="166"/>
        <end position="173"/>
    </location>
    <ligand>
        <name>GTP</name>
        <dbReference type="ChEBI" id="CHEBI:37565"/>
    </ligand>
</feature>
<comment type="function">
    <text evidence="10">An essential GTPase which binds GTP, GDP and possibly (p)ppGpp with moderate affinity, with high nucleotide exchange rates and a fairly low GTP hydrolysis rate. Plays a role in control of the cell cycle, stress response, ribosome biogenesis and in those bacteria that undergo differentiation, in morphogenesis control.</text>
</comment>
<dbReference type="PROSITE" id="PS51883">
    <property type="entry name" value="OBG"/>
    <property type="match status" value="1"/>
</dbReference>
<evidence type="ECO:0000256" key="1">
    <source>
        <dbReference type="ARBA" id="ARBA00001946"/>
    </source>
</evidence>
<keyword evidence="6 10" id="KW-0547">Nucleotide-binding</keyword>
<dbReference type="GO" id="GO:0005525">
    <property type="term" value="F:GTP binding"/>
    <property type="evidence" value="ECO:0007669"/>
    <property type="project" value="UniProtKB-UniRule"/>
</dbReference>
<evidence type="ECO:0000256" key="7">
    <source>
        <dbReference type="ARBA" id="ARBA00022801"/>
    </source>
</evidence>
<dbReference type="CDD" id="cd01898">
    <property type="entry name" value="Obg"/>
    <property type="match status" value="1"/>
</dbReference>
<dbReference type="OrthoDB" id="9807318at2"/>
<dbReference type="FunFam" id="3.40.50.300:FF:000185">
    <property type="entry name" value="GTPase Obg"/>
    <property type="match status" value="1"/>
</dbReference>
<keyword evidence="9 10" id="KW-0342">GTP-binding</keyword>
<feature type="domain" description="OBG-type G" evidence="12">
    <location>
        <begin position="160"/>
        <end position="333"/>
    </location>
</feature>
<dbReference type="GO" id="GO:0000287">
    <property type="term" value="F:magnesium ion binding"/>
    <property type="evidence" value="ECO:0007669"/>
    <property type="project" value="InterPro"/>
</dbReference>
<dbReference type="PROSITE" id="PS00905">
    <property type="entry name" value="GTP1_OBG"/>
    <property type="match status" value="1"/>
</dbReference>
<feature type="region of interest" description="Disordered" evidence="11">
    <location>
        <begin position="364"/>
        <end position="383"/>
    </location>
</feature>
<dbReference type="NCBIfam" id="NF008956">
    <property type="entry name" value="PRK12299.1"/>
    <property type="match status" value="1"/>
</dbReference>
<dbReference type="PRINTS" id="PR00326">
    <property type="entry name" value="GTP1OBG"/>
</dbReference>
<feature type="binding site" evidence="10">
    <location>
        <begin position="191"/>
        <end position="195"/>
    </location>
    <ligand>
        <name>GTP</name>
        <dbReference type="ChEBI" id="CHEBI:37565"/>
    </ligand>
</feature>
<dbReference type="AlphaFoldDB" id="A0A2X4UUA3"/>
<organism evidence="14 15">
    <name type="scientific">Leminorella richardii</name>
    <dbReference type="NCBI Taxonomy" id="158841"/>
    <lineage>
        <taxon>Bacteria</taxon>
        <taxon>Pseudomonadati</taxon>
        <taxon>Pseudomonadota</taxon>
        <taxon>Gammaproteobacteria</taxon>
        <taxon>Enterobacterales</taxon>
        <taxon>Budviciaceae</taxon>
        <taxon>Leminorella</taxon>
    </lineage>
</organism>
<reference evidence="14 15" key="1">
    <citation type="submission" date="2018-06" db="EMBL/GenBank/DDBJ databases">
        <authorList>
            <consortium name="Pathogen Informatics"/>
            <person name="Doyle S."/>
        </authorList>
    </citation>
    <scope>NUCLEOTIDE SEQUENCE [LARGE SCALE GENOMIC DNA]</scope>
    <source>
        <strain evidence="14 15">NCTC12151</strain>
    </source>
</reference>
<evidence type="ECO:0000256" key="9">
    <source>
        <dbReference type="ARBA" id="ARBA00023134"/>
    </source>
</evidence>
<accession>A0A2X4UUA3</accession>
<feature type="binding site" evidence="10">
    <location>
        <position position="173"/>
    </location>
    <ligand>
        <name>Mg(2+)</name>
        <dbReference type="ChEBI" id="CHEBI:18420"/>
    </ligand>
</feature>
<evidence type="ECO:0000256" key="5">
    <source>
        <dbReference type="ARBA" id="ARBA00022723"/>
    </source>
</evidence>
<evidence type="ECO:0000259" key="13">
    <source>
        <dbReference type="PROSITE" id="PS51883"/>
    </source>
</evidence>
<dbReference type="InterPro" id="IPR014100">
    <property type="entry name" value="GTP-bd_Obg/CgtA"/>
</dbReference>
<dbReference type="EMBL" id="LS483470">
    <property type="protein sequence ID" value="SQI43446.1"/>
    <property type="molecule type" value="Genomic_DNA"/>
</dbReference>
<feature type="binding site" evidence="10">
    <location>
        <begin position="283"/>
        <end position="286"/>
    </location>
    <ligand>
        <name>GTP</name>
        <dbReference type="ChEBI" id="CHEBI:37565"/>
    </ligand>
</feature>
<keyword evidence="7 10" id="KW-0378">Hydrolase</keyword>
<dbReference type="Proteomes" id="UP000249005">
    <property type="component" value="Chromosome 1"/>
</dbReference>
<dbReference type="SUPFAM" id="SSF82051">
    <property type="entry name" value="Obg GTP-binding protein N-terminal domain"/>
    <property type="match status" value="1"/>
</dbReference>
<feature type="compositionally biased region" description="Acidic residues" evidence="11">
    <location>
        <begin position="370"/>
        <end position="383"/>
    </location>
</feature>
<dbReference type="PIRSF" id="PIRSF002401">
    <property type="entry name" value="GTP_bd_Obg/CgtA"/>
    <property type="match status" value="1"/>
</dbReference>
<dbReference type="InterPro" id="IPR006073">
    <property type="entry name" value="GTP-bd"/>
</dbReference>
<evidence type="ECO:0000256" key="2">
    <source>
        <dbReference type="ARBA" id="ARBA00004496"/>
    </source>
</evidence>
<dbReference type="InterPro" id="IPR006169">
    <property type="entry name" value="GTP1_OBG_dom"/>
</dbReference>
<evidence type="ECO:0000259" key="12">
    <source>
        <dbReference type="PROSITE" id="PS51710"/>
    </source>
</evidence>
<keyword evidence="8 10" id="KW-0460">Magnesium</keyword>
<evidence type="ECO:0000313" key="15">
    <source>
        <dbReference type="Proteomes" id="UP000249005"/>
    </source>
</evidence>
<dbReference type="Pfam" id="PF01018">
    <property type="entry name" value="GTP1_OBG"/>
    <property type="match status" value="1"/>
</dbReference>
<evidence type="ECO:0000256" key="8">
    <source>
        <dbReference type="ARBA" id="ARBA00022842"/>
    </source>
</evidence>
<dbReference type="SUPFAM" id="SSF52540">
    <property type="entry name" value="P-loop containing nucleoside triphosphate hydrolases"/>
    <property type="match status" value="1"/>
</dbReference>
<evidence type="ECO:0000256" key="6">
    <source>
        <dbReference type="ARBA" id="ARBA00022741"/>
    </source>
</evidence>
<feature type="binding site" evidence="10">
    <location>
        <begin position="213"/>
        <end position="216"/>
    </location>
    <ligand>
        <name>GTP</name>
        <dbReference type="ChEBI" id="CHEBI:37565"/>
    </ligand>
</feature>
<dbReference type="InterPro" id="IPR031167">
    <property type="entry name" value="G_OBG"/>
</dbReference>
<evidence type="ECO:0000313" key="14">
    <source>
        <dbReference type="EMBL" id="SQI43446.1"/>
    </source>
</evidence>
<feature type="domain" description="Obg" evidence="13">
    <location>
        <begin position="1"/>
        <end position="159"/>
    </location>
</feature>
<dbReference type="GO" id="GO:0003924">
    <property type="term" value="F:GTPase activity"/>
    <property type="evidence" value="ECO:0007669"/>
    <property type="project" value="UniProtKB-UniRule"/>
</dbReference>
<dbReference type="InterPro" id="IPR027417">
    <property type="entry name" value="P-loop_NTPase"/>
</dbReference>
<evidence type="ECO:0000256" key="4">
    <source>
        <dbReference type="ARBA" id="ARBA00022490"/>
    </source>
</evidence>
<keyword evidence="5 10" id="KW-0479">Metal-binding</keyword>
<dbReference type="GO" id="GO:0043022">
    <property type="term" value="F:ribosome binding"/>
    <property type="evidence" value="ECO:0007669"/>
    <property type="project" value="UniProtKB-ARBA"/>
</dbReference>
<feature type="binding site" evidence="10">
    <location>
        <position position="193"/>
    </location>
    <ligand>
        <name>Mg(2+)</name>
        <dbReference type="ChEBI" id="CHEBI:18420"/>
    </ligand>
</feature>
<protein>
    <recommendedName>
        <fullName evidence="10">GTPase Obg</fullName>
        <ecNumber evidence="10">3.6.5.-</ecNumber>
    </recommendedName>
    <alternativeName>
        <fullName evidence="10">GTP-binding protein Obg</fullName>
    </alternativeName>
</protein>
<dbReference type="PROSITE" id="PS51710">
    <property type="entry name" value="G_OBG"/>
    <property type="match status" value="1"/>
</dbReference>
<comment type="similarity">
    <text evidence="3 10">Belongs to the TRAFAC class OBG-HflX-like GTPase superfamily. OBG GTPase family.</text>
</comment>
<dbReference type="GO" id="GO:0019003">
    <property type="term" value="F:GDP binding"/>
    <property type="evidence" value="ECO:0007669"/>
    <property type="project" value="UniProtKB-ARBA"/>
</dbReference>
<dbReference type="FunFam" id="2.70.210.12:FF:000001">
    <property type="entry name" value="GTPase Obg"/>
    <property type="match status" value="1"/>
</dbReference>
<dbReference type="GO" id="GO:0042254">
    <property type="term" value="P:ribosome biogenesis"/>
    <property type="evidence" value="ECO:0007669"/>
    <property type="project" value="UniProtKB-UniRule"/>
</dbReference>
<comment type="subunit">
    <text evidence="10">Monomer.</text>
</comment>
<gene>
    <name evidence="10 14" type="primary">obg</name>
    <name evidence="14" type="ORF">NCTC12151_03061</name>
</gene>
<evidence type="ECO:0000256" key="3">
    <source>
        <dbReference type="ARBA" id="ARBA00007699"/>
    </source>
</evidence>
<dbReference type="InterPro" id="IPR006074">
    <property type="entry name" value="GTP1-OBG_CS"/>
</dbReference>
<dbReference type="PANTHER" id="PTHR11702:SF31">
    <property type="entry name" value="MITOCHONDRIAL RIBOSOME-ASSOCIATED GTPASE 2"/>
    <property type="match status" value="1"/>
</dbReference>
<feature type="binding site" evidence="10">
    <location>
        <begin position="314"/>
        <end position="316"/>
    </location>
    <ligand>
        <name>GTP</name>
        <dbReference type="ChEBI" id="CHEBI:37565"/>
    </ligand>
</feature>
<dbReference type="Gene3D" id="3.40.50.300">
    <property type="entry name" value="P-loop containing nucleotide triphosphate hydrolases"/>
    <property type="match status" value="1"/>
</dbReference>
<dbReference type="Gene3D" id="2.70.210.12">
    <property type="entry name" value="GTP1/OBG domain"/>
    <property type="match status" value="1"/>
</dbReference>
<dbReference type="EC" id="3.6.5.-" evidence="10"/>
<evidence type="ECO:0000256" key="10">
    <source>
        <dbReference type="HAMAP-Rule" id="MF_01454"/>
    </source>
</evidence>
<dbReference type="RefSeq" id="WP_111741410.1">
    <property type="nucleotide sequence ID" value="NZ_LR698987.1"/>
</dbReference>
<sequence length="394" mass="43394">MKFVDEAAIRVEAGDGGNGCVSFRREKYIPKGGPDGGDGGDGGDVFMLADENLNTLIDYRFEKSFRAERGQNGQSKACTGRRGQDITIKVPVGTRVLDQGTGEVLGDLTSHNQKLLVAKGGFHGLGNLRFKSSVNRTPRQKTNGTPGDKRELLLELMLLADVGMLGLPNAGKSTFIRAVSAAKPKVADYPFTTLVPSLGVVRMDSEQSFVVADIPGLIEGASDGAGLGIRFLKHLERCRVLLHLIDIAPIDESDPVENAHVILNELQQYSEKLAQKPRWLVFNKVDLLDAGEAEARAKAIADSLGWEDKYYLISAANREGITALCWDIMAFLNANPKELVEKDAEPEKAEFMWDDYHRTQLSNADAHVVDDEDDDDWDDWDDEDDEGVEIIYER</sequence>
<evidence type="ECO:0000256" key="11">
    <source>
        <dbReference type="SAM" id="MobiDB-lite"/>
    </source>
</evidence>
<dbReference type="GO" id="GO:0005737">
    <property type="term" value="C:cytoplasm"/>
    <property type="evidence" value="ECO:0007669"/>
    <property type="project" value="UniProtKB-SubCell"/>
</dbReference>
<comment type="cofactor">
    <cofactor evidence="1 10">
        <name>Mg(2+)</name>
        <dbReference type="ChEBI" id="CHEBI:18420"/>
    </cofactor>
</comment>
<dbReference type="InterPro" id="IPR036726">
    <property type="entry name" value="GTP1_OBG_dom_sf"/>
</dbReference>